<evidence type="ECO:0000313" key="2">
    <source>
        <dbReference type="EMBL" id="KAK4078858.1"/>
    </source>
</evidence>
<protein>
    <submittedName>
        <fullName evidence="2">Uncharacterized protein</fullName>
    </submittedName>
</protein>
<reference evidence="2 3" key="1">
    <citation type="journal article" date="2024" name="Microbiol. Resour. Announc.">
        <title>Genome annotations for the ascomycete fungi Trichoderma harzianum, Trichoderma aggressivum, and Purpureocillium lilacinum.</title>
        <authorList>
            <person name="Beijen E.P.W."/>
            <person name="Ohm R.A."/>
        </authorList>
    </citation>
    <scope>NUCLEOTIDE SEQUENCE [LARGE SCALE GENOMIC DNA]</scope>
    <source>
        <strain evidence="2 3">CBS 150709</strain>
    </source>
</reference>
<accession>A0ABR0BIS7</accession>
<feature type="region of interest" description="Disordered" evidence="1">
    <location>
        <begin position="127"/>
        <end position="167"/>
    </location>
</feature>
<evidence type="ECO:0000313" key="3">
    <source>
        <dbReference type="Proteomes" id="UP001287286"/>
    </source>
</evidence>
<organism evidence="2 3">
    <name type="scientific">Purpureocillium lilacinum</name>
    <name type="common">Paecilomyces lilacinus</name>
    <dbReference type="NCBI Taxonomy" id="33203"/>
    <lineage>
        <taxon>Eukaryota</taxon>
        <taxon>Fungi</taxon>
        <taxon>Dikarya</taxon>
        <taxon>Ascomycota</taxon>
        <taxon>Pezizomycotina</taxon>
        <taxon>Sordariomycetes</taxon>
        <taxon>Hypocreomycetidae</taxon>
        <taxon>Hypocreales</taxon>
        <taxon>Ophiocordycipitaceae</taxon>
        <taxon>Purpureocillium</taxon>
    </lineage>
</organism>
<proteinExistence type="predicted"/>
<dbReference type="EMBL" id="JAWRVI010000078">
    <property type="protein sequence ID" value="KAK4078858.1"/>
    <property type="molecule type" value="Genomic_DNA"/>
</dbReference>
<evidence type="ECO:0000256" key="1">
    <source>
        <dbReference type="SAM" id="MobiDB-lite"/>
    </source>
</evidence>
<dbReference type="Proteomes" id="UP001287286">
    <property type="component" value="Unassembled WGS sequence"/>
</dbReference>
<gene>
    <name evidence="2" type="ORF">Purlil1_11796</name>
</gene>
<feature type="region of interest" description="Disordered" evidence="1">
    <location>
        <begin position="89"/>
        <end position="114"/>
    </location>
</feature>
<sequence length="221" mass="23510">MSECWESVCRFGQRGGCLRQGVRLLVAGNVGVAGNQTDLCRAMCRGQSLDSKEHFLRGVGGHASEASRSSEVVEAYNNLSWTSEVQCSTQPFKGASNGPRAGPAPDGPQGTVTPHAVQPQVVALPGLTPAGQSVVGPSRQEPQPGPARSMFPPAEAKGTSRRSTRQPYEILYPKPAVAIDDVFEIAQDCMRVYASLLARAKQFNAGYKRLPGTGIENETIA</sequence>
<keyword evidence="3" id="KW-1185">Reference proteome</keyword>
<comment type="caution">
    <text evidence="2">The sequence shown here is derived from an EMBL/GenBank/DDBJ whole genome shotgun (WGS) entry which is preliminary data.</text>
</comment>
<name>A0ABR0BIS7_PURLI</name>